<keyword evidence="3" id="KW-1185">Reference proteome</keyword>
<name>A0ABR4CFI6_9HELO</name>
<accession>A0ABR4CFI6</accession>
<organism evidence="2 3">
    <name type="scientific">Oculimacula yallundae</name>
    <dbReference type="NCBI Taxonomy" id="86028"/>
    <lineage>
        <taxon>Eukaryota</taxon>
        <taxon>Fungi</taxon>
        <taxon>Dikarya</taxon>
        <taxon>Ascomycota</taxon>
        <taxon>Pezizomycotina</taxon>
        <taxon>Leotiomycetes</taxon>
        <taxon>Helotiales</taxon>
        <taxon>Ploettnerulaceae</taxon>
        <taxon>Oculimacula</taxon>
    </lineage>
</organism>
<feature type="transmembrane region" description="Helical" evidence="1">
    <location>
        <begin position="403"/>
        <end position="426"/>
    </location>
</feature>
<evidence type="ECO:0000313" key="3">
    <source>
        <dbReference type="Proteomes" id="UP001595075"/>
    </source>
</evidence>
<evidence type="ECO:0000256" key="1">
    <source>
        <dbReference type="SAM" id="Phobius"/>
    </source>
</evidence>
<reference evidence="2 3" key="1">
    <citation type="journal article" date="2024" name="Commun. Biol.">
        <title>Comparative genomic analysis of thermophilic fungi reveals convergent evolutionary adaptations and gene losses.</title>
        <authorList>
            <person name="Steindorff A.S."/>
            <person name="Aguilar-Pontes M.V."/>
            <person name="Robinson A.J."/>
            <person name="Andreopoulos B."/>
            <person name="LaButti K."/>
            <person name="Kuo A."/>
            <person name="Mondo S."/>
            <person name="Riley R."/>
            <person name="Otillar R."/>
            <person name="Haridas S."/>
            <person name="Lipzen A."/>
            <person name="Grimwood J."/>
            <person name="Schmutz J."/>
            <person name="Clum A."/>
            <person name="Reid I.D."/>
            <person name="Moisan M.C."/>
            <person name="Butler G."/>
            <person name="Nguyen T.T.M."/>
            <person name="Dewar K."/>
            <person name="Conant G."/>
            <person name="Drula E."/>
            <person name="Henrissat B."/>
            <person name="Hansel C."/>
            <person name="Singer S."/>
            <person name="Hutchinson M.I."/>
            <person name="de Vries R.P."/>
            <person name="Natvig D.O."/>
            <person name="Powell A.J."/>
            <person name="Tsang A."/>
            <person name="Grigoriev I.V."/>
        </authorList>
    </citation>
    <scope>NUCLEOTIDE SEQUENCE [LARGE SCALE GENOMIC DNA]</scope>
    <source>
        <strain evidence="2 3">CBS 494.80</strain>
    </source>
</reference>
<keyword evidence="1" id="KW-0812">Transmembrane</keyword>
<dbReference type="Proteomes" id="UP001595075">
    <property type="component" value="Unassembled WGS sequence"/>
</dbReference>
<protein>
    <submittedName>
        <fullName evidence="2">Uncharacterized protein</fullName>
    </submittedName>
</protein>
<sequence length="512" mass="57173">MDQPGRMHTLDFAMANAIASCCDGGRSIPGAEKWLDEIQSIIRCFEEMPDGVDDSEATRRHGLVVQWYDWCDLKYPGTVTLQDWEDMAAADGEDVDIRLLIRAHLISGYAILLFLEACYAVDRALCGTDVEAVAMVKMWHMPHDMRAYKYILSEERVQWWVRELAEIENEIKSPKSNRISLFWRVTDLRRCLAKLEAAVHCGDNIKTYIWTWMSQACGRAPPSGLEDGIDIRVEQLFFSVKCLSRTLQQRDQGAFTQQVVPSPSQSSVESGGIRQRLLRAASPSTGDHELPAGRIFNVDEESIRQPSGVTSSGLVVSPLGATLSTPNPNTLLSLFKLAKNRVTRFVSKYKTNGLLEWFIHKETVLVICILSVAMSAYFMAWSAKLANPQPASPDDHGPFADSSFLGNLSRAILSNLSIYLITVATAHGKSGCLHYQSWLWVLLALSFVSSILGLSLYSAIPSAVTIFLWVAAFVQVVVILLLMTMAGIPEKENDVESHRDRKVVRRNEEDKV</sequence>
<evidence type="ECO:0000313" key="2">
    <source>
        <dbReference type="EMBL" id="KAL2068515.1"/>
    </source>
</evidence>
<feature type="transmembrane region" description="Helical" evidence="1">
    <location>
        <begin position="466"/>
        <end position="488"/>
    </location>
</feature>
<keyword evidence="1" id="KW-1133">Transmembrane helix</keyword>
<gene>
    <name evidence="2" type="ORF">VTL71DRAFT_14852</name>
</gene>
<keyword evidence="1" id="KW-0472">Membrane</keyword>
<feature type="transmembrane region" description="Helical" evidence="1">
    <location>
        <begin position="438"/>
        <end position="460"/>
    </location>
</feature>
<proteinExistence type="predicted"/>
<feature type="transmembrane region" description="Helical" evidence="1">
    <location>
        <begin position="364"/>
        <end position="383"/>
    </location>
</feature>
<dbReference type="EMBL" id="JAZHXI010000008">
    <property type="protein sequence ID" value="KAL2068515.1"/>
    <property type="molecule type" value="Genomic_DNA"/>
</dbReference>
<comment type="caution">
    <text evidence="2">The sequence shown here is derived from an EMBL/GenBank/DDBJ whole genome shotgun (WGS) entry which is preliminary data.</text>
</comment>